<dbReference type="NCBIfam" id="TIGR04183">
    <property type="entry name" value="Por_Secre_tail"/>
    <property type="match status" value="1"/>
</dbReference>
<dbReference type="STRING" id="536979.SAMN04488055_4791"/>
<evidence type="ECO:0000313" key="3">
    <source>
        <dbReference type="Proteomes" id="UP000185003"/>
    </source>
</evidence>
<sequence>MLAAYSAHAQTGVSIPANADIMAHKTDTIAIFSDVQNHGRFGSMKGAVVMFFGQKWKNDETSLLTDEHDYNDTVAGYGGNFRFMQQGSSPQYIYGAYNASTRSGPSFPNISINNPFGVFLDDLSDLKVRNTLNFENGHLHLNGWNLVVGDLSPGIISGYSDKRFIVTGANVGGGFLYREHITPQDKQVIFPIGTKEGSYSPLALQNLEFTSEDFRARVFDNVYRNATSGSILSGNNVLKTWNLANNANSSNVFVWLQHEAKDEGPAFTLLREFSFISLYRNPGGWDTIPPGTVENPGKLTAGPLSLSSYTNTRTFPGGLGTNVYFTKSALFIPRAISSLGFNAFRVSLRMVETNWAASREVNILQYELQRRRENEDSFYTVKVLSPKTPRGTVNTGVQYYTVPDDNFYDNWTYYRLKILGLDGLITYSEIRKVPWFYEIKVSPNPNNGLFYVSLYGLHKAVRMEMYDIAGRLHNTRILTDNNTRIQMSRLPAGSYVLVFYDMEDKSKLLDRKQIIILK</sequence>
<keyword evidence="3" id="KW-1185">Reference proteome</keyword>
<name>A0A1N6JZW9_9BACT</name>
<dbReference type="Pfam" id="PF18962">
    <property type="entry name" value="Por_Secre_tail"/>
    <property type="match status" value="1"/>
</dbReference>
<evidence type="ECO:0000259" key="1">
    <source>
        <dbReference type="Pfam" id="PF18962"/>
    </source>
</evidence>
<accession>A0A1N6JZW9</accession>
<dbReference type="Proteomes" id="UP000185003">
    <property type="component" value="Unassembled WGS sequence"/>
</dbReference>
<feature type="domain" description="Secretion system C-terminal sorting" evidence="1">
    <location>
        <begin position="442"/>
        <end position="505"/>
    </location>
</feature>
<dbReference type="InterPro" id="IPR026444">
    <property type="entry name" value="Secre_tail"/>
</dbReference>
<dbReference type="RefSeq" id="WP_143197563.1">
    <property type="nucleotide sequence ID" value="NZ_FSRA01000002.1"/>
</dbReference>
<gene>
    <name evidence="2" type="ORF">SAMN04488055_4791</name>
</gene>
<proteinExistence type="predicted"/>
<reference evidence="2 3" key="1">
    <citation type="submission" date="2016-11" db="EMBL/GenBank/DDBJ databases">
        <authorList>
            <person name="Jaros S."/>
            <person name="Januszkiewicz K."/>
            <person name="Wedrychowicz H."/>
        </authorList>
    </citation>
    <scope>NUCLEOTIDE SEQUENCE [LARGE SCALE GENOMIC DNA]</scope>
    <source>
        <strain evidence="2 3">DSM 24787</strain>
    </source>
</reference>
<evidence type="ECO:0000313" key="2">
    <source>
        <dbReference type="EMBL" id="SIO49848.1"/>
    </source>
</evidence>
<dbReference type="EMBL" id="FSRA01000002">
    <property type="protein sequence ID" value="SIO49848.1"/>
    <property type="molecule type" value="Genomic_DNA"/>
</dbReference>
<organism evidence="2 3">
    <name type="scientific">Chitinophaga niabensis</name>
    <dbReference type="NCBI Taxonomy" id="536979"/>
    <lineage>
        <taxon>Bacteria</taxon>
        <taxon>Pseudomonadati</taxon>
        <taxon>Bacteroidota</taxon>
        <taxon>Chitinophagia</taxon>
        <taxon>Chitinophagales</taxon>
        <taxon>Chitinophagaceae</taxon>
        <taxon>Chitinophaga</taxon>
    </lineage>
</organism>
<dbReference type="OrthoDB" id="617217at2"/>
<protein>
    <submittedName>
        <fullName evidence="2">Por secretion system C-terminal sorting domain-containing protein</fullName>
    </submittedName>
</protein>
<dbReference type="AlphaFoldDB" id="A0A1N6JZW9"/>